<sequence>MINKLFNSKINSITSAAIIVAAASMTSRFLGIFRDRILAGEFGAGDTLDIYYAAFRIPDLVYNLIVLGALSAGFIPVFTALCRKNSVIKKIFYSAERCQNEAWQVANAVVNLLGATLIILSAVFIVFAPQLTRLMTPGFGAEKQLLTVTLTRIMFCSPLLLGISSVFGGILQSFKRFFVYSLAPIMYNIGIIAGALYFVPLWGIYGLAYGVVLGALLHLIIQLPAAFALGYRYGFTFNWRNKHVSEIIKMMVPRTLSLAINQINLVVVTVVASTLAAGSLAVFNLANNLQSFPVGIFGISFAVAAFPTLSELVGDKEALIKNFSKVLRQIIFFILPATVFILTLRVQIIRIILGSGQFDWQDTILTMDALTLFSLSLFAQAALPLLTRMFYAQKNSRTPFWVGLIATTVNICLCFWFAPRLGIAGLALAFSLSTIVNFILLWLILKISLGELDEWNILYSTLKISLASVGAGLAVQAMKLIVGNSSLIDMHRFWGVTAQAAIAGVFGLLIFILMCWVLRAEELMNFVRSIRERTKREKVATDDVGEARGI</sequence>
<dbReference type="UniPathway" id="UPA00219"/>
<feature type="transmembrane region" description="Helical" evidence="8">
    <location>
        <begin position="398"/>
        <end position="418"/>
    </location>
</feature>
<dbReference type="GO" id="GO:0009252">
    <property type="term" value="P:peptidoglycan biosynthetic process"/>
    <property type="evidence" value="ECO:0007669"/>
    <property type="project" value="UniProtKB-UniRule"/>
</dbReference>
<keyword evidence="8 9" id="KW-0813">Transport</keyword>
<feature type="transmembrane region" description="Helical" evidence="8">
    <location>
        <begin position="330"/>
        <end position="352"/>
    </location>
</feature>
<keyword evidence="3 8" id="KW-0812">Transmembrane</keyword>
<feature type="transmembrane region" description="Helical" evidence="8">
    <location>
        <begin position="211"/>
        <end position="235"/>
    </location>
</feature>
<comment type="pathway">
    <text evidence="8">Cell wall biogenesis; peptidoglycan biosynthesis.</text>
</comment>
<feature type="transmembrane region" description="Helical" evidence="8">
    <location>
        <begin position="457"/>
        <end position="478"/>
    </location>
</feature>
<gene>
    <name evidence="10" type="primary">mviN</name>
    <name evidence="8" type="synonym">murJ</name>
    <name evidence="10" type="ORF">COU00_01860</name>
</gene>
<dbReference type="InterPro" id="IPR051050">
    <property type="entry name" value="Lipid_II_flippase_MurJ/MviN"/>
</dbReference>
<evidence type="ECO:0000256" key="9">
    <source>
        <dbReference type="PIRNR" id="PIRNR002869"/>
    </source>
</evidence>
<feature type="transmembrane region" description="Helical" evidence="8">
    <location>
        <begin position="424"/>
        <end position="445"/>
    </location>
</feature>
<keyword evidence="7 8" id="KW-0472">Membrane</keyword>
<reference evidence="11" key="1">
    <citation type="submission" date="2017-09" db="EMBL/GenBank/DDBJ databases">
        <title>Depth-based differentiation of microbial function through sediment-hosted aquifers and enrichment of novel symbionts in the deep terrestrial subsurface.</title>
        <authorList>
            <person name="Probst A.J."/>
            <person name="Ladd B."/>
            <person name="Jarett J.K."/>
            <person name="Geller-Mcgrath D.E."/>
            <person name="Sieber C.M.K."/>
            <person name="Emerson J.B."/>
            <person name="Anantharaman K."/>
            <person name="Thomas B.C."/>
            <person name="Malmstrom R."/>
            <person name="Stieglmeier M."/>
            <person name="Klingl A."/>
            <person name="Woyke T."/>
            <person name="Ryan C.M."/>
            <person name="Banfield J.F."/>
        </authorList>
    </citation>
    <scope>NUCLEOTIDE SEQUENCE [LARGE SCALE GENOMIC DNA]</scope>
</reference>
<dbReference type="NCBIfam" id="TIGR01695">
    <property type="entry name" value="murJ_mviN"/>
    <property type="match status" value="1"/>
</dbReference>
<feature type="transmembrane region" description="Helical" evidence="8">
    <location>
        <begin position="364"/>
        <end position="386"/>
    </location>
</feature>
<keyword evidence="5 8" id="KW-0573">Peptidoglycan synthesis</keyword>
<evidence type="ECO:0000256" key="7">
    <source>
        <dbReference type="ARBA" id="ARBA00023136"/>
    </source>
</evidence>
<keyword evidence="2 8" id="KW-1003">Cell membrane</keyword>
<keyword evidence="8 9" id="KW-0961">Cell wall biogenesis/degradation</keyword>
<feature type="transmembrane region" description="Helical" evidence="8">
    <location>
        <begin position="289"/>
        <end position="309"/>
    </location>
</feature>
<feature type="transmembrane region" description="Helical" evidence="8">
    <location>
        <begin position="60"/>
        <end position="81"/>
    </location>
</feature>
<dbReference type="PIRSF" id="PIRSF002869">
    <property type="entry name" value="MviN"/>
    <property type="match status" value="1"/>
</dbReference>
<feature type="transmembrane region" description="Helical" evidence="8">
    <location>
        <begin position="498"/>
        <end position="518"/>
    </location>
</feature>
<dbReference type="GO" id="GO:0005886">
    <property type="term" value="C:plasma membrane"/>
    <property type="evidence" value="ECO:0007669"/>
    <property type="project" value="UniProtKB-SubCell"/>
</dbReference>
<evidence type="ECO:0000313" key="10">
    <source>
        <dbReference type="EMBL" id="PIT93885.1"/>
    </source>
</evidence>
<feature type="transmembrane region" description="Helical" evidence="8">
    <location>
        <begin position="148"/>
        <end position="170"/>
    </location>
</feature>
<dbReference type="Pfam" id="PF03023">
    <property type="entry name" value="MurJ"/>
    <property type="match status" value="1"/>
</dbReference>
<keyword evidence="6 8" id="KW-1133">Transmembrane helix</keyword>
<feature type="transmembrane region" description="Helical" evidence="8">
    <location>
        <begin position="177"/>
        <end position="199"/>
    </location>
</feature>
<proteinExistence type="inferred from homology"/>
<name>A0A2M6WM74_9BACT</name>
<comment type="similarity">
    <text evidence="8 9">Belongs to the MurJ/MviN family.</text>
</comment>
<dbReference type="GO" id="GO:0008360">
    <property type="term" value="P:regulation of cell shape"/>
    <property type="evidence" value="ECO:0007669"/>
    <property type="project" value="UniProtKB-UniRule"/>
</dbReference>
<evidence type="ECO:0000256" key="5">
    <source>
        <dbReference type="ARBA" id="ARBA00022984"/>
    </source>
</evidence>
<evidence type="ECO:0000313" key="11">
    <source>
        <dbReference type="Proteomes" id="UP000229335"/>
    </source>
</evidence>
<feature type="transmembrane region" description="Helical" evidence="8">
    <location>
        <begin position="102"/>
        <end position="128"/>
    </location>
</feature>
<feature type="transmembrane region" description="Helical" evidence="8">
    <location>
        <begin position="12"/>
        <end position="33"/>
    </location>
</feature>
<feature type="transmembrane region" description="Helical" evidence="8">
    <location>
        <begin position="256"/>
        <end position="283"/>
    </location>
</feature>
<dbReference type="GO" id="GO:0034204">
    <property type="term" value="P:lipid translocation"/>
    <property type="evidence" value="ECO:0007669"/>
    <property type="project" value="TreeGrafter"/>
</dbReference>
<dbReference type="GO" id="GO:0071555">
    <property type="term" value="P:cell wall organization"/>
    <property type="evidence" value="ECO:0007669"/>
    <property type="project" value="UniProtKB-UniRule"/>
</dbReference>
<dbReference type="HAMAP" id="MF_02078">
    <property type="entry name" value="MurJ_MviN"/>
    <property type="match status" value="1"/>
</dbReference>
<evidence type="ECO:0000256" key="6">
    <source>
        <dbReference type="ARBA" id="ARBA00022989"/>
    </source>
</evidence>
<organism evidence="10 11">
    <name type="scientific">Candidatus Falkowbacteria bacterium CG10_big_fil_rev_8_21_14_0_10_43_11</name>
    <dbReference type="NCBI Taxonomy" id="1974568"/>
    <lineage>
        <taxon>Bacteria</taxon>
        <taxon>Candidatus Falkowiibacteriota</taxon>
    </lineage>
</organism>
<dbReference type="CDD" id="cd13123">
    <property type="entry name" value="MATE_MurJ_like"/>
    <property type="match status" value="1"/>
</dbReference>
<evidence type="ECO:0000256" key="8">
    <source>
        <dbReference type="HAMAP-Rule" id="MF_02078"/>
    </source>
</evidence>
<dbReference type="InterPro" id="IPR004268">
    <property type="entry name" value="MurJ"/>
</dbReference>
<protein>
    <recommendedName>
        <fullName evidence="8">Probable lipid II flippase MurJ</fullName>
    </recommendedName>
</protein>
<dbReference type="GO" id="GO:0015648">
    <property type="term" value="F:lipid-linked peptidoglycan transporter activity"/>
    <property type="evidence" value="ECO:0007669"/>
    <property type="project" value="UniProtKB-UniRule"/>
</dbReference>
<dbReference type="Proteomes" id="UP000229335">
    <property type="component" value="Unassembled WGS sequence"/>
</dbReference>
<comment type="caution">
    <text evidence="10">The sequence shown here is derived from an EMBL/GenBank/DDBJ whole genome shotgun (WGS) entry which is preliminary data.</text>
</comment>
<evidence type="ECO:0000256" key="1">
    <source>
        <dbReference type="ARBA" id="ARBA00004651"/>
    </source>
</evidence>
<dbReference type="AlphaFoldDB" id="A0A2M6WM74"/>
<accession>A0A2M6WM74</accession>
<comment type="subcellular location">
    <subcellularLocation>
        <location evidence="1 8">Cell membrane</location>
        <topology evidence="1 8">Multi-pass membrane protein</topology>
    </subcellularLocation>
</comment>
<dbReference type="EMBL" id="PFAS01000030">
    <property type="protein sequence ID" value="PIT93885.1"/>
    <property type="molecule type" value="Genomic_DNA"/>
</dbReference>
<evidence type="ECO:0000256" key="3">
    <source>
        <dbReference type="ARBA" id="ARBA00022692"/>
    </source>
</evidence>
<evidence type="ECO:0000256" key="4">
    <source>
        <dbReference type="ARBA" id="ARBA00022960"/>
    </source>
</evidence>
<dbReference type="PRINTS" id="PR01806">
    <property type="entry name" value="VIRFACTRMVIN"/>
</dbReference>
<keyword evidence="4 8" id="KW-0133">Cell shape</keyword>
<dbReference type="PANTHER" id="PTHR47019:SF1">
    <property type="entry name" value="LIPID II FLIPPASE MURJ"/>
    <property type="match status" value="1"/>
</dbReference>
<comment type="function">
    <text evidence="8 9">Involved in peptidoglycan biosynthesis. Transports lipid-linked peptidoglycan precursors from the inner to the outer leaflet of the cytoplasmic membrane.</text>
</comment>
<evidence type="ECO:0000256" key="2">
    <source>
        <dbReference type="ARBA" id="ARBA00022475"/>
    </source>
</evidence>
<dbReference type="PANTHER" id="PTHR47019">
    <property type="entry name" value="LIPID II FLIPPASE MURJ"/>
    <property type="match status" value="1"/>
</dbReference>